<dbReference type="Proteomes" id="UP001341281">
    <property type="component" value="Chromosome 04"/>
</dbReference>
<protein>
    <submittedName>
        <fullName evidence="1">Uncharacterized protein</fullName>
    </submittedName>
</protein>
<evidence type="ECO:0000313" key="1">
    <source>
        <dbReference type="EMBL" id="WVZ69953.1"/>
    </source>
</evidence>
<dbReference type="AlphaFoldDB" id="A0AAQ3TAL7"/>
<dbReference type="EMBL" id="CP144748">
    <property type="protein sequence ID" value="WVZ69953.1"/>
    <property type="molecule type" value="Genomic_DNA"/>
</dbReference>
<organism evidence="1 2">
    <name type="scientific">Paspalum notatum var. saurae</name>
    <dbReference type="NCBI Taxonomy" id="547442"/>
    <lineage>
        <taxon>Eukaryota</taxon>
        <taxon>Viridiplantae</taxon>
        <taxon>Streptophyta</taxon>
        <taxon>Embryophyta</taxon>
        <taxon>Tracheophyta</taxon>
        <taxon>Spermatophyta</taxon>
        <taxon>Magnoliopsida</taxon>
        <taxon>Liliopsida</taxon>
        <taxon>Poales</taxon>
        <taxon>Poaceae</taxon>
        <taxon>PACMAD clade</taxon>
        <taxon>Panicoideae</taxon>
        <taxon>Andropogonodae</taxon>
        <taxon>Paspaleae</taxon>
        <taxon>Paspalinae</taxon>
        <taxon>Paspalum</taxon>
    </lineage>
</organism>
<reference evidence="1 2" key="1">
    <citation type="submission" date="2024-02" db="EMBL/GenBank/DDBJ databases">
        <title>High-quality chromosome-scale genome assembly of Pensacola bahiagrass (Paspalum notatum Flugge var. saurae).</title>
        <authorList>
            <person name="Vega J.M."/>
            <person name="Podio M."/>
            <person name="Orjuela J."/>
            <person name="Siena L.A."/>
            <person name="Pessino S.C."/>
            <person name="Combes M.C."/>
            <person name="Mariac C."/>
            <person name="Albertini E."/>
            <person name="Pupilli F."/>
            <person name="Ortiz J.P.A."/>
            <person name="Leblanc O."/>
        </authorList>
    </citation>
    <scope>NUCLEOTIDE SEQUENCE [LARGE SCALE GENOMIC DNA]</scope>
    <source>
        <strain evidence="1">R1</strain>
        <tissue evidence="1">Leaf</tissue>
    </source>
</reference>
<evidence type="ECO:0000313" key="2">
    <source>
        <dbReference type="Proteomes" id="UP001341281"/>
    </source>
</evidence>
<gene>
    <name evidence="1" type="ORF">U9M48_018666</name>
</gene>
<keyword evidence="2" id="KW-1185">Reference proteome</keyword>
<accession>A0AAQ3TAL7</accession>
<name>A0AAQ3TAL7_PASNO</name>
<sequence>MARSHHVDLFVQMSVIGHKTKELSAIEPKLEPIVITQSCTTPSRNLALTGITTKNFRFIEIETADDLGIGPKAAHELASRQVGGPINLSYTICDHKNYLRT</sequence>
<proteinExistence type="predicted"/>